<proteinExistence type="predicted"/>
<dbReference type="Pfam" id="PF13649">
    <property type="entry name" value="Methyltransf_25"/>
    <property type="match status" value="1"/>
</dbReference>
<dbReference type="InterPro" id="IPR050508">
    <property type="entry name" value="Methyltransf_Superfamily"/>
</dbReference>
<dbReference type="GO" id="GO:0032259">
    <property type="term" value="P:methylation"/>
    <property type="evidence" value="ECO:0007669"/>
    <property type="project" value="UniProtKB-KW"/>
</dbReference>
<dbReference type="AlphaFoldDB" id="A0A8J8BEP1"/>
<reference evidence="2" key="1">
    <citation type="submission" date="2021-04" db="EMBL/GenBank/DDBJ databases">
        <title>Genome based classification of Actinospica acidithermotolerans sp. nov., an actinobacterium isolated from an Indonesian hot spring.</title>
        <authorList>
            <person name="Kusuma A.B."/>
            <person name="Putra K.E."/>
            <person name="Nafisah S."/>
            <person name="Loh J."/>
            <person name="Nouioui I."/>
            <person name="Goodfellow M."/>
        </authorList>
    </citation>
    <scope>NUCLEOTIDE SEQUENCE</scope>
    <source>
        <strain evidence="2">DSM 45618</strain>
    </source>
</reference>
<evidence type="ECO:0000313" key="3">
    <source>
        <dbReference type="Proteomes" id="UP000677913"/>
    </source>
</evidence>
<dbReference type="InterPro" id="IPR041698">
    <property type="entry name" value="Methyltransf_25"/>
</dbReference>
<dbReference type="PANTHER" id="PTHR42912">
    <property type="entry name" value="METHYLTRANSFERASE"/>
    <property type="match status" value="1"/>
</dbReference>
<accession>A0A8J8BEP1</accession>
<keyword evidence="2" id="KW-0489">Methyltransferase</keyword>
<dbReference type="Proteomes" id="UP000677913">
    <property type="component" value="Unassembled WGS sequence"/>
</dbReference>
<dbReference type="RefSeq" id="WP_211471817.1">
    <property type="nucleotide sequence ID" value="NZ_JAGSXH010000168.1"/>
</dbReference>
<name>A0A8J8BEP1_9ACTN</name>
<organism evidence="2 3">
    <name type="scientific">Actinocrinis puniceicyclus</name>
    <dbReference type="NCBI Taxonomy" id="977794"/>
    <lineage>
        <taxon>Bacteria</taxon>
        <taxon>Bacillati</taxon>
        <taxon>Actinomycetota</taxon>
        <taxon>Actinomycetes</taxon>
        <taxon>Catenulisporales</taxon>
        <taxon>Actinospicaceae</taxon>
        <taxon>Actinocrinis</taxon>
    </lineage>
</organism>
<keyword evidence="2" id="KW-0808">Transferase</keyword>
<comment type="caution">
    <text evidence="2">The sequence shown here is derived from an EMBL/GenBank/DDBJ whole genome shotgun (WGS) entry which is preliminary data.</text>
</comment>
<protein>
    <submittedName>
        <fullName evidence="2">Class I SAM-dependent methyltransferase</fullName>
    </submittedName>
</protein>
<keyword evidence="3" id="KW-1185">Reference proteome</keyword>
<feature type="domain" description="Methyltransferase" evidence="1">
    <location>
        <begin position="61"/>
        <end position="151"/>
    </location>
</feature>
<dbReference type="SUPFAM" id="SSF53335">
    <property type="entry name" value="S-adenosyl-L-methionine-dependent methyltransferases"/>
    <property type="match status" value="1"/>
</dbReference>
<evidence type="ECO:0000259" key="1">
    <source>
        <dbReference type="Pfam" id="PF13649"/>
    </source>
</evidence>
<dbReference type="CDD" id="cd02440">
    <property type="entry name" value="AdoMet_MTases"/>
    <property type="match status" value="1"/>
</dbReference>
<sequence>MTVPDEPEYLAATRAGYDTVAADYAALLADALADNPFDRAVLALYAELVRGAASGEGAQQVVDVGCGPGRITAHLAGLGLNVFGIDLSPAMIEQARRRHPGLEFRVGQMTALDLPPGSVAGLVAWYCVIHVPPAEHPVVFSGFRRALAPGGHLLLAFHAGDERRRITAAYGHSGLAFDAYRLPPERVEQQAVRAGFLPVARFSHAPIGPEKTAQAYLILRAGEGAG</sequence>
<dbReference type="InterPro" id="IPR029063">
    <property type="entry name" value="SAM-dependent_MTases_sf"/>
</dbReference>
<dbReference type="Gene3D" id="3.40.50.150">
    <property type="entry name" value="Vaccinia Virus protein VP39"/>
    <property type="match status" value="1"/>
</dbReference>
<dbReference type="EMBL" id="JAGSXH010000168">
    <property type="protein sequence ID" value="MBS2966593.1"/>
    <property type="molecule type" value="Genomic_DNA"/>
</dbReference>
<gene>
    <name evidence="2" type="ORF">KGA66_26380</name>
</gene>
<evidence type="ECO:0000313" key="2">
    <source>
        <dbReference type="EMBL" id="MBS2966593.1"/>
    </source>
</evidence>
<dbReference type="GO" id="GO:0008168">
    <property type="term" value="F:methyltransferase activity"/>
    <property type="evidence" value="ECO:0007669"/>
    <property type="project" value="UniProtKB-KW"/>
</dbReference>